<dbReference type="OrthoDB" id="3246846at2759"/>
<accession>A0A8H7Y9X0</accession>
<dbReference type="GO" id="GO:0003723">
    <property type="term" value="F:RNA binding"/>
    <property type="evidence" value="ECO:0007669"/>
    <property type="project" value="UniProtKB-UniRule"/>
</dbReference>
<evidence type="ECO:0000256" key="1">
    <source>
        <dbReference type="PROSITE-ProRule" id="PRU00266"/>
    </source>
</evidence>
<dbReference type="AlphaFoldDB" id="A0A8H7Y9X0"/>
<evidence type="ECO:0000259" key="2">
    <source>
        <dbReference type="PROSITE" id="PS50137"/>
    </source>
</evidence>
<proteinExistence type="predicted"/>
<protein>
    <recommendedName>
        <fullName evidence="2">DRBM domain-containing protein</fullName>
    </recommendedName>
</protein>
<sequence length="84" mass="8850">MSQTSTGTSRLNIYLQAHGRLTALSWLESCSGPAHERMWTCVCKINGVPRGEGTAPQKHAAKNIAADIAWAYLVGASTSSSGTS</sequence>
<dbReference type="SMART" id="SM00358">
    <property type="entry name" value="DSRM"/>
    <property type="match status" value="1"/>
</dbReference>
<keyword evidence="1" id="KW-0694">RNA-binding</keyword>
<reference evidence="3" key="1">
    <citation type="submission" date="2021-02" db="EMBL/GenBank/DDBJ databases">
        <title>Psilocybe cubensis genome.</title>
        <authorList>
            <person name="Mckernan K.J."/>
            <person name="Crawford S."/>
            <person name="Trippe A."/>
            <person name="Kane L.T."/>
            <person name="Mclaughlin S."/>
        </authorList>
    </citation>
    <scope>NUCLEOTIDE SEQUENCE [LARGE SCALE GENOMIC DNA]</scope>
    <source>
        <strain evidence="3">MGC-MH-2018</strain>
    </source>
</reference>
<dbReference type="EMBL" id="JAFIQS010000001">
    <property type="protein sequence ID" value="KAG5173775.1"/>
    <property type="molecule type" value="Genomic_DNA"/>
</dbReference>
<dbReference type="PROSITE" id="PS50137">
    <property type="entry name" value="DS_RBD"/>
    <property type="match status" value="1"/>
</dbReference>
<dbReference type="InterPro" id="IPR014720">
    <property type="entry name" value="dsRBD_dom"/>
</dbReference>
<evidence type="ECO:0000313" key="3">
    <source>
        <dbReference type="EMBL" id="KAG5173775.1"/>
    </source>
</evidence>
<comment type="caution">
    <text evidence="3">The sequence shown here is derived from an EMBL/GenBank/DDBJ whole genome shotgun (WGS) entry which is preliminary data.</text>
</comment>
<name>A0A8H7Y9X0_PSICU</name>
<dbReference type="Pfam" id="PF00035">
    <property type="entry name" value="dsrm"/>
    <property type="match status" value="1"/>
</dbReference>
<dbReference type="SUPFAM" id="SSF54768">
    <property type="entry name" value="dsRNA-binding domain-like"/>
    <property type="match status" value="1"/>
</dbReference>
<gene>
    <name evidence="3" type="ORF">JR316_000432</name>
</gene>
<feature type="domain" description="DRBM" evidence="2">
    <location>
        <begin position="6"/>
        <end position="75"/>
    </location>
</feature>
<organism evidence="3">
    <name type="scientific">Psilocybe cubensis</name>
    <name type="common">Psychedelic mushroom</name>
    <name type="synonym">Stropharia cubensis</name>
    <dbReference type="NCBI Taxonomy" id="181762"/>
    <lineage>
        <taxon>Eukaryota</taxon>
        <taxon>Fungi</taxon>
        <taxon>Dikarya</taxon>
        <taxon>Basidiomycota</taxon>
        <taxon>Agaricomycotina</taxon>
        <taxon>Agaricomycetes</taxon>
        <taxon>Agaricomycetidae</taxon>
        <taxon>Agaricales</taxon>
        <taxon>Agaricineae</taxon>
        <taxon>Strophariaceae</taxon>
        <taxon>Psilocybe</taxon>
    </lineage>
</organism>
<dbReference type="Gene3D" id="3.30.160.20">
    <property type="match status" value="1"/>
</dbReference>